<feature type="compositionally biased region" description="Basic residues" evidence="1">
    <location>
        <begin position="498"/>
        <end position="510"/>
    </location>
</feature>
<dbReference type="EMBL" id="KN847041">
    <property type="protein sequence ID" value="KIW32755.1"/>
    <property type="molecule type" value="Genomic_DNA"/>
</dbReference>
<evidence type="ECO:0000256" key="1">
    <source>
        <dbReference type="SAM" id="MobiDB-lite"/>
    </source>
</evidence>
<feature type="region of interest" description="Disordered" evidence="1">
    <location>
        <begin position="377"/>
        <end position="397"/>
    </location>
</feature>
<accession>A0A0D2CS06</accession>
<gene>
    <name evidence="2" type="ORF">PV07_04279</name>
</gene>
<feature type="region of interest" description="Disordered" evidence="1">
    <location>
        <begin position="214"/>
        <end position="249"/>
    </location>
</feature>
<feature type="region of interest" description="Disordered" evidence="1">
    <location>
        <begin position="331"/>
        <end position="361"/>
    </location>
</feature>
<feature type="compositionally biased region" description="Low complexity" evidence="1">
    <location>
        <begin position="377"/>
        <end position="389"/>
    </location>
</feature>
<name>A0A0D2CS06_9EURO</name>
<protein>
    <submittedName>
        <fullName evidence="2">Uncharacterized protein</fullName>
    </submittedName>
</protein>
<feature type="compositionally biased region" description="Polar residues" evidence="1">
    <location>
        <begin position="349"/>
        <end position="361"/>
    </location>
</feature>
<organism evidence="2 3">
    <name type="scientific">Cladophialophora immunda</name>
    <dbReference type="NCBI Taxonomy" id="569365"/>
    <lineage>
        <taxon>Eukaryota</taxon>
        <taxon>Fungi</taxon>
        <taxon>Dikarya</taxon>
        <taxon>Ascomycota</taxon>
        <taxon>Pezizomycotina</taxon>
        <taxon>Eurotiomycetes</taxon>
        <taxon>Chaetothyriomycetidae</taxon>
        <taxon>Chaetothyriales</taxon>
        <taxon>Herpotrichiellaceae</taxon>
        <taxon>Cladophialophora</taxon>
    </lineage>
</organism>
<feature type="region of interest" description="Disordered" evidence="1">
    <location>
        <begin position="484"/>
        <end position="529"/>
    </location>
</feature>
<dbReference type="OrthoDB" id="4158853at2759"/>
<dbReference type="AlphaFoldDB" id="A0A0D2CS06"/>
<feature type="compositionally biased region" description="Basic residues" evidence="1">
    <location>
        <begin position="50"/>
        <end position="63"/>
    </location>
</feature>
<proteinExistence type="predicted"/>
<reference evidence="2 3" key="1">
    <citation type="submission" date="2015-01" db="EMBL/GenBank/DDBJ databases">
        <title>The Genome Sequence of Cladophialophora immunda CBS83496.</title>
        <authorList>
            <consortium name="The Broad Institute Genomics Platform"/>
            <person name="Cuomo C."/>
            <person name="de Hoog S."/>
            <person name="Gorbushina A."/>
            <person name="Stielow B."/>
            <person name="Teixiera M."/>
            <person name="Abouelleil A."/>
            <person name="Chapman S.B."/>
            <person name="Priest M."/>
            <person name="Young S.K."/>
            <person name="Wortman J."/>
            <person name="Nusbaum C."/>
            <person name="Birren B."/>
        </authorList>
    </citation>
    <scope>NUCLEOTIDE SEQUENCE [LARGE SCALE GENOMIC DNA]</scope>
    <source>
        <strain evidence="2 3">CBS 83496</strain>
    </source>
</reference>
<feature type="compositionally biased region" description="Basic and acidic residues" evidence="1">
    <location>
        <begin position="31"/>
        <end position="42"/>
    </location>
</feature>
<evidence type="ECO:0000313" key="3">
    <source>
        <dbReference type="Proteomes" id="UP000054466"/>
    </source>
</evidence>
<feature type="compositionally biased region" description="Polar residues" evidence="1">
    <location>
        <begin position="223"/>
        <end position="235"/>
    </location>
</feature>
<sequence length="529" mass="59289">MPASFRPHASISSAPDSLRSQQFLIPPMSHKSAEDIPFKPDTSDNSSLTMKRRRNHRHGRHDKSCRYTNAGHKKKARDCRNQISGMRHRSHRLRKTLSLPSVQPRFDLGTVELLQNPQHRARRWTVPSKALSTRGLATLLPVDATASTADPSSALRFDPNPSPAMITLRRATTTRSRKHMSLTSFPPPNFRRQGSGLLSTFLNTLTGYDEAVSHADTERDRTGQVTQKPRTASTVSKEDIRPSTSTTAPPVQTEVVTVEPRLSYSGPNQAAEPIRRCSTRYVSNNVVYEIIWDENCSSSSSDGEFSNSHGQASLLQSRDLIGEETLERRLSKALSQSRRDSLQQDWRNKASNVPSRTLSMQSVWTNPKIPRLFREPASASLPHSKSSKSGKMFPPSSTDMDIDVDLTRGAFVRASTHGVEFFPPLRSRANTNGSGNLKSPWTTGFEEIWGAVERLDPTPYNPLEEGSETEVEWSRCGSMIRISSHTKRRSASAEGHLQRHWARSLKSRNRRASESKYSDDERLPLLQTT</sequence>
<dbReference type="VEuPathDB" id="FungiDB:PV07_04279"/>
<keyword evidence="3" id="KW-1185">Reference proteome</keyword>
<feature type="region of interest" description="Disordered" evidence="1">
    <location>
        <begin position="29"/>
        <end position="78"/>
    </location>
</feature>
<dbReference type="RefSeq" id="XP_016252971.1">
    <property type="nucleotide sequence ID" value="XM_016391069.1"/>
</dbReference>
<dbReference type="GeneID" id="27343473"/>
<dbReference type="Proteomes" id="UP000054466">
    <property type="component" value="Unassembled WGS sequence"/>
</dbReference>
<dbReference type="HOGENOM" id="CLU_514816_0_0_1"/>
<evidence type="ECO:0000313" key="2">
    <source>
        <dbReference type="EMBL" id="KIW32755.1"/>
    </source>
</evidence>
<feature type="compositionally biased region" description="Basic and acidic residues" evidence="1">
    <location>
        <begin position="337"/>
        <end position="348"/>
    </location>
</feature>
<feature type="compositionally biased region" description="Basic and acidic residues" evidence="1">
    <location>
        <begin position="511"/>
        <end position="523"/>
    </location>
</feature>